<proteinExistence type="predicted"/>
<sequence length="66" mass="7068">MTQLALFLTAAAEHESAPLIAPPLVIALVMAIFFTVIALITYSYRDVANRHAGKSRGASQSQDTAH</sequence>
<name>A0ABV6RMY6_9GAMM</name>
<keyword evidence="1" id="KW-0812">Transmembrane</keyword>
<reference evidence="2 3" key="1">
    <citation type="submission" date="2024-09" db="EMBL/GenBank/DDBJ databases">
        <authorList>
            <person name="Sun Q."/>
            <person name="Mori K."/>
        </authorList>
    </citation>
    <scope>NUCLEOTIDE SEQUENCE [LARGE SCALE GENOMIC DNA]</scope>
    <source>
        <strain evidence="2 3">KCTC 23076</strain>
    </source>
</reference>
<feature type="transmembrane region" description="Helical" evidence="1">
    <location>
        <begin position="26"/>
        <end position="44"/>
    </location>
</feature>
<evidence type="ECO:0000313" key="2">
    <source>
        <dbReference type="EMBL" id="MFC0678340.1"/>
    </source>
</evidence>
<protein>
    <submittedName>
        <fullName evidence="2">Uncharacterized protein</fullName>
    </submittedName>
</protein>
<evidence type="ECO:0000313" key="3">
    <source>
        <dbReference type="Proteomes" id="UP001589896"/>
    </source>
</evidence>
<evidence type="ECO:0000256" key="1">
    <source>
        <dbReference type="SAM" id="Phobius"/>
    </source>
</evidence>
<accession>A0ABV6RMY6</accession>
<dbReference type="RefSeq" id="WP_386668104.1">
    <property type="nucleotide sequence ID" value="NZ_JBHLTG010000002.1"/>
</dbReference>
<gene>
    <name evidence="2" type="ORF">ACFFGH_10865</name>
</gene>
<keyword evidence="1" id="KW-0472">Membrane</keyword>
<keyword evidence="1" id="KW-1133">Transmembrane helix</keyword>
<dbReference type="EMBL" id="JBHLTG010000002">
    <property type="protein sequence ID" value="MFC0678340.1"/>
    <property type="molecule type" value="Genomic_DNA"/>
</dbReference>
<organism evidence="2 3">
    <name type="scientific">Lysobacter korlensis</name>
    <dbReference type="NCBI Taxonomy" id="553636"/>
    <lineage>
        <taxon>Bacteria</taxon>
        <taxon>Pseudomonadati</taxon>
        <taxon>Pseudomonadota</taxon>
        <taxon>Gammaproteobacteria</taxon>
        <taxon>Lysobacterales</taxon>
        <taxon>Lysobacteraceae</taxon>
        <taxon>Lysobacter</taxon>
    </lineage>
</organism>
<dbReference type="Proteomes" id="UP001589896">
    <property type="component" value="Unassembled WGS sequence"/>
</dbReference>
<keyword evidence="3" id="KW-1185">Reference proteome</keyword>
<comment type="caution">
    <text evidence="2">The sequence shown here is derived from an EMBL/GenBank/DDBJ whole genome shotgun (WGS) entry which is preliminary data.</text>
</comment>